<evidence type="ECO:0000256" key="10">
    <source>
        <dbReference type="SAM" id="MobiDB-lite"/>
    </source>
</evidence>
<accession>A0ABP0ZGV1</accession>
<comment type="subcellular location">
    <subcellularLocation>
        <location evidence="1">Nucleus</location>
    </subcellularLocation>
</comment>
<name>A0ABP0ZGV1_9ASCO</name>
<keyword evidence="4" id="KW-0227">DNA damage</keyword>
<evidence type="ECO:0000313" key="11">
    <source>
        <dbReference type="EMBL" id="CAK9436494.1"/>
    </source>
</evidence>
<feature type="region of interest" description="Disordered" evidence="10">
    <location>
        <begin position="406"/>
        <end position="425"/>
    </location>
</feature>
<dbReference type="PANTHER" id="PTHR31571:SF2">
    <property type="entry name" value="HISTONE ACETYLTRANSFERASE RTT109"/>
    <property type="match status" value="1"/>
</dbReference>
<dbReference type="Proteomes" id="UP001497383">
    <property type="component" value="Chromosome 1"/>
</dbReference>
<evidence type="ECO:0000256" key="5">
    <source>
        <dbReference type="ARBA" id="ARBA00022990"/>
    </source>
</evidence>
<keyword evidence="12" id="KW-1185">Reference proteome</keyword>
<dbReference type="EC" id="2.3.1.48" evidence="2"/>
<evidence type="ECO:0000313" key="12">
    <source>
        <dbReference type="Proteomes" id="UP001497383"/>
    </source>
</evidence>
<gene>
    <name evidence="11" type="ORF">LODBEIA_P10520</name>
</gene>
<keyword evidence="5" id="KW-0007">Acetylation</keyword>
<keyword evidence="8" id="KW-0539">Nucleus</keyword>
<evidence type="ECO:0000256" key="4">
    <source>
        <dbReference type="ARBA" id="ARBA00022763"/>
    </source>
</evidence>
<dbReference type="PANTHER" id="PTHR31571">
    <property type="entry name" value="ALTERED INHERITANCE OF MITOCHONDRIA PROTEIN 6"/>
    <property type="match status" value="1"/>
</dbReference>
<comment type="catalytic activity">
    <reaction evidence="9">
        <text>L-lysyl-[histone] + acetyl-CoA = N(6)-acetyl-L-lysyl-[histone] + CoA + H(+)</text>
        <dbReference type="Rhea" id="RHEA:21992"/>
        <dbReference type="Rhea" id="RHEA-COMP:9845"/>
        <dbReference type="Rhea" id="RHEA-COMP:11338"/>
        <dbReference type="ChEBI" id="CHEBI:15378"/>
        <dbReference type="ChEBI" id="CHEBI:29969"/>
        <dbReference type="ChEBI" id="CHEBI:57287"/>
        <dbReference type="ChEBI" id="CHEBI:57288"/>
        <dbReference type="ChEBI" id="CHEBI:61930"/>
        <dbReference type="EC" id="2.3.1.48"/>
    </reaction>
    <physiologicalReaction direction="left-to-right" evidence="9">
        <dbReference type="Rhea" id="RHEA:21993"/>
    </physiologicalReaction>
</comment>
<dbReference type="SMART" id="SM01250">
    <property type="entry name" value="KAT11"/>
    <property type="match status" value="1"/>
</dbReference>
<dbReference type="Pfam" id="PF08214">
    <property type="entry name" value="HAT_KAT11"/>
    <property type="match status" value="1"/>
</dbReference>
<dbReference type="GeneID" id="92206248"/>
<sequence length="438" mass="50225">MSLSSKLSDVLPRNSHFKYAYVQSRPVYVKSPINLKSNASNRPETVKIRHFFNLIQADMVILLGVEVYTYLQIYHSHVDQFIFVAKCDTTGLAKLPFKVARVAEVFLRYVMDFDISKYEIRERKQQPNQESCETNGTIALIHKLQAKLKRDPSHFYRLPHYSLINPQLKTQKRNQRKLPSRLNLRLCLFTKTAPQYLYPNSSRNKLKHLITGQALLQWWVKIVDKLTQTWPRRKLIIPGSDELATRKFLRQGWTQGWIFESLSDLESESDSAVAVFNVPVFPDDPKGRFLEHLIVEHRWQRVSTQEFYGELGYRSEFRRGDCVGLIGCAVDGIEQAVPSSSAAAAAAAVVSLRQYKMFLDLIKSVNFDVVVDVRHLVGVAIAELFKRCGVDFEYAEVIGRCDMDNSEKRGGNDSGGERKRVAPVANDLTGLIKRRKKK</sequence>
<dbReference type="InterPro" id="IPR013178">
    <property type="entry name" value="Histone_AcTrfase_Rtt109/CBP"/>
</dbReference>
<dbReference type="EMBL" id="OZ022405">
    <property type="protein sequence ID" value="CAK9436494.1"/>
    <property type="molecule type" value="Genomic_DNA"/>
</dbReference>
<keyword evidence="7" id="KW-0804">Transcription</keyword>
<keyword evidence="6" id="KW-0805">Transcription regulation</keyword>
<dbReference type="InterPro" id="IPR016849">
    <property type="entry name" value="Rtt109"/>
</dbReference>
<protein>
    <recommendedName>
        <fullName evidence="2">histone acetyltransferase</fullName>
        <ecNumber evidence="2">2.3.1.48</ecNumber>
    </recommendedName>
</protein>
<reference evidence="11 12" key="1">
    <citation type="submission" date="2024-03" db="EMBL/GenBank/DDBJ databases">
        <authorList>
            <person name="Brejova B."/>
        </authorList>
    </citation>
    <scope>NUCLEOTIDE SEQUENCE [LARGE SCALE GENOMIC DNA]</scope>
    <source>
        <strain evidence="11 12">CBS 14171</strain>
    </source>
</reference>
<dbReference type="RefSeq" id="XP_066827990.1">
    <property type="nucleotide sequence ID" value="XM_066970898.1"/>
</dbReference>
<proteinExistence type="predicted"/>
<feature type="compositionally biased region" description="Basic and acidic residues" evidence="10">
    <location>
        <begin position="406"/>
        <end position="420"/>
    </location>
</feature>
<evidence type="ECO:0000256" key="9">
    <source>
        <dbReference type="ARBA" id="ARBA00048940"/>
    </source>
</evidence>
<organism evidence="11 12">
    <name type="scientific">Lodderomyces beijingensis</name>
    <dbReference type="NCBI Taxonomy" id="1775926"/>
    <lineage>
        <taxon>Eukaryota</taxon>
        <taxon>Fungi</taxon>
        <taxon>Dikarya</taxon>
        <taxon>Ascomycota</taxon>
        <taxon>Saccharomycotina</taxon>
        <taxon>Pichiomycetes</taxon>
        <taxon>Debaryomycetaceae</taxon>
        <taxon>Candida/Lodderomyces clade</taxon>
        <taxon>Lodderomyces</taxon>
    </lineage>
</organism>
<evidence type="ECO:0000256" key="6">
    <source>
        <dbReference type="ARBA" id="ARBA00023015"/>
    </source>
</evidence>
<evidence type="ECO:0000256" key="1">
    <source>
        <dbReference type="ARBA" id="ARBA00004123"/>
    </source>
</evidence>
<dbReference type="PROSITE" id="PS51728">
    <property type="entry name" value="RTT109_HAT"/>
    <property type="match status" value="1"/>
</dbReference>
<evidence type="ECO:0000256" key="8">
    <source>
        <dbReference type="ARBA" id="ARBA00023242"/>
    </source>
</evidence>
<evidence type="ECO:0000256" key="7">
    <source>
        <dbReference type="ARBA" id="ARBA00023163"/>
    </source>
</evidence>
<evidence type="ECO:0000256" key="2">
    <source>
        <dbReference type="ARBA" id="ARBA00013184"/>
    </source>
</evidence>
<keyword evidence="3" id="KW-0808">Transferase</keyword>
<dbReference type="InterPro" id="IPR051236">
    <property type="entry name" value="HAT_RTT109-like"/>
</dbReference>
<evidence type="ECO:0000256" key="3">
    <source>
        <dbReference type="ARBA" id="ARBA00022679"/>
    </source>
</evidence>